<dbReference type="EMBL" id="CAFBPE010000029">
    <property type="protein sequence ID" value="CAB5004153.1"/>
    <property type="molecule type" value="Genomic_DNA"/>
</dbReference>
<evidence type="ECO:0000313" key="1">
    <source>
        <dbReference type="EMBL" id="CAB5004153.1"/>
    </source>
</evidence>
<reference evidence="1" key="1">
    <citation type="submission" date="2020-05" db="EMBL/GenBank/DDBJ databases">
        <authorList>
            <person name="Chiriac C."/>
            <person name="Salcher M."/>
            <person name="Ghai R."/>
            <person name="Kavagutti S V."/>
        </authorList>
    </citation>
    <scope>NUCLEOTIDE SEQUENCE</scope>
</reference>
<organism evidence="1">
    <name type="scientific">freshwater metagenome</name>
    <dbReference type="NCBI Taxonomy" id="449393"/>
    <lineage>
        <taxon>unclassified sequences</taxon>
        <taxon>metagenomes</taxon>
        <taxon>ecological metagenomes</taxon>
    </lineage>
</organism>
<protein>
    <submittedName>
        <fullName evidence="1">Unannotated protein</fullName>
    </submittedName>
</protein>
<gene>
    <name evidence="1" type="ORF">UFOPK4065_00518</name>
</gene>
<name>A0A6J7PLM4_9ZZZZ</name>
<accession>A0A6J7PLM4</accession>
<proteinExistence type="predicted"/>
<dbReference type="AlphaFoldDB" id="A0A6J7PLM4"/>
<sequence>MSIAAIREVKVARSGAEFIKNEFMICPAFPRVAAGQANGIIPLALAVLQNAKVCDQVVGTVQPFLANISELYSGLLNRDWYGTP</sequence>